<evidence type="ECO:0000256" key="2">
    <source>
        <dbReference type="ARBA" id="ARBA00022475"/>
    </source>
</evidence>
<dbReference type="PANTHER" id="PTHR33932:SF4">
    <property type="entry name" value="NA(+)_H(+) ANTIPORTER SUBUNIT B"/>
    <property type="match status" value="1"/>
</dbReference>
<comment type="subcellular location">
    <subcellularLocation>
        <location evidence="1">Cell membrane</location>
        <topology evidence="1">Multi-pass membrane protein</topology>
    </subcellularLocation>
</comment>
<evidence type="ECO:0000256" key="1">
    <source>
        <dbReference type="ARBA" id="ARBA00004651"/>
    </source>
</evidence>
<proteinExistence type="predicted"/>
<dbReference type="NCBIfam" id="NF004924">
    <property type="entry name" value="PRK06281.1"/>
    <property type="match status" value="1"/>
</dbReference>
<dbReference type="Proteomes" id="UP000248557">
    <property type="component" value="Unassembled WGS sequence"/>
</dbReference>
<name>A0A328Q2E9_9EURY</name>
<accession>A0A328Q2E9</accession>
<evidence type="ECO:0000313" key="9">
    <source>
        <dbReference type="Proteomes" id="UP000248557"/>
    </source>
</evidence>
<dbReference type="AlphaFoldDB" id="A0A328Q2E9"/>
<dbReference type="GO" id="GO:0005886">
    <property type="term" value="C:plasma membrane"/>
    <property type="evidence" value="ECO:0007669"/>
    <property type="project" value="UniProtKB-SubCell"/>
</dbReference>
<feature type="transmembrane region" description="Helical" evidence="6">
    <location>
        <begin position="7"/>
        <end position="29"/>
    </location>
</feature>
<evidence type="ECO:0000259" key="7">
    <source>
        <dbReference type="Pfam" id="PF04039"/>
    </source>
</evidence>
<organism evidence="8 9">
    <name type="scientific">Methanosphaera stadtmanae</name>
    <dbReference type="NCBI Taxonomy" id="2317"/>
    <lineage>
        <taxon>Archaea</taxon>
        <taxon>Methanobacteriati</taxon>
        <taxon>Methanobacteriota</taxon>
        <taxon>Methanomada group</taxon>
        <taxon>Methanobacteria</taxon>
        <taxon>Methanobacteriales</taxon>
        <taxon>Methanobacteriaceae</taxon>
        <taxon>Methanosphaera</taxon>
    </lineage>
</organism>
<evidence type="ECO:0000256" key="5">
    <source>
        <dbReference type="ARBA" id="ARBA00023136"/>
    </source>
</evidence>
<evidence type="ECO:0000256" key="4">
    <source>
        <dbReference type="ARBA" id="ARBA00022989"/>
    </source>
</evidence>
<protein>
    <submittedName>
        <fullName evidence="8">Cation:proton antiporter</fullName>
    </submittedName>
</protein>
<feature type="transmembrane region" description="Helical" evidence="6">
    <location>
        <begin position="35"/>
        <end position="54"/>
    </location>
</feature>
<feature type="transmembrane region" description="Helical" evidence="6">
    <location>
        <begin position="74"/>
        <end position="93"/>
    </location>
</feature>
<dbReference type="InterPro" id="IPR050622">
    <property type="entry name" value="CPA3_antiporter_subunitB"/>
</dbReference>
<keyword evidence="3 6" id="KW-0812">Transmembrane</keyword>
<dbReference type="InterPro" id="IPR007182">
    <property type="entry name" value="MnhB"/>
</dbReference>
<comment type="caution">
    <text evidence="8">The sequence shown here is derived from an EMBL/GenBank/DDBJ whole genome shotgun (WGS) entry which is preliminary data.</text>
</comment>
<sequence>MSDLLKLISYPLSFILIGYGAMTILGGHITPGGGFQGGAIMASGAILCILAYGLKENPFNFSHERMSIIESFGALGYVFLGLCGLFTGGSFLYNLGTNIYGLVPSGVEAIFNFPDALHAGIIPYLNIVVGLKVFIGLTTLVVLFYSVTKYKEDYVDDEEIE</sequence>
<dbReference type="EMBL" id="NGJK01000088">
    <property type="protein sequence ID" value="RAP02515.1"/>
    <property type="molecule type" value="Genomic_DNA"/>
</dbReference>
<dbReference type="Pfam" id="PF04039">
    <property type="entry name" value="MnhB"/>
    <property type="match status" value="1"/>
</dbReference>
<feature type="domain" description="Na+/H+ antiporter MnhB subunit-related protein" evidence="7">
    <location>
        <begin position="5"/>
        <end position="138"/>
    </location>
</feature>
<evidence type="ECO:0000256" key="6">
    <source>
        <dbReference type="SAM" id="Phobius"/>
    </source>
</evidence>
<dbReference type="PANTHER" id="PTHR33932">
    <property type="entry name" value="NA(+)/H(+) ANTIPORTER SUBUNIT B"/>
    <property type="match status" value="1"/>
</dbReference>
<feature type="transmembrane region" description="Helical" evidence="6">
    <location>
        <begin position="121"/>
        <end position="145"/>
    </location>
</feature>
<evidence type="ECO:0000313" key="8">
    <source>
        <dbReference type="EMBL" id="RAP02515.1"/>
    </source>
</evidence>
<dbReference type="GeneID" id="3855134"/>
<reference evidence="8 9" key="1">
    <citation type="submission" date="2017-05" db="EMBL/GenBank/DDBJ databases">
        <title>Host range expansion of the Methanosphaera genus to humans and monogastric animals involves recent and extensive reduction in genome content.</title>
        <authorList>
            <person name="Hoedt E.C."/>
            <person name="Volmer J.G."/>
            <person name="Parks D.H."/>
            <person name="Rosewarne C.P."/>
            <person name="Denman S.E."/>
            <person name="Mcsweeney C.S."/>
            <person name="O Cuiv P."/>
            <person name="Hugenholtz P."/>
            <person name="Tyson G.W."/>
            <person name="Morrison M."/>
        </authorList>
    </citation>
    <scope>NUCLEOTIDE SEQUENCE [LARGE SCALE GENOMIC DNA]</scope>
    <source>
        <strain evidence="8 9">PA5</strain>
    </source>
</reference>
<dbReference type="OMA" id="SHEFMSA"/>
<gene>
    <name evidence="8" type="ORF">CA615_07185</name>
</gene>
<keyword evidence="5 6" id="KW-0472">Membrane</keyword>
<keyword evidence="4 6" id="KW-1133">Transmembrane helix</keyword>
<evidence type="ECO:0000256" key="3">
    <source>
        <dbReference type="ARBA" id="ARBA00022692"/>
    </source>
</evidence>
<dbReference type="RefSeq" id="WP_011407018.1">
    <property type="nucleotide sequence ID" value="NZ_CATZNA010000089.1"/>
</dbReference>
<keyword evidence="2" id="KW-1003">Cell membrane</keyword>